<dbReference type="PANTHER" id="PTHR33365">
    <property type="entry name" value="YALI0B05434P"/>
    <property type="match status" value="1"/>
</dbReference>
<comment type="similarity">
    <text evidence="3">Belongs to the ustYa family.</text>
</comment>
<dbReference type="GO" id="GO:0043386">
    <property type="term" value="P:mycotoxin biosynthetic process"/>
    <property type="evidence" value="ECO:0007669"/>
    <property type="project" value="InterPro"/>
</dbReference>
<evidence type="ECO:0000256" key="3">
    <source>
        <dbReference type="ARBA" id="ARBA00035112"/>
    </source>
</evidence>
<dbReference type="HOGENOM" id="CLU_042941_4_4_1"/>
<evidence type="ECO:0008006" key="6">
    <source>
        <dbReference type="Google" id="ProtNLM"/>
    </source>
</evidence>
<dbReference type="InterPro" id="IPR021765">
    <property type="entry name" value="UstYa-like"/>
</dbReference>
<dbReference type="VEuPathDB" id="FungiDB:A1O7_06645"/>
<dbReference type="RefSeq" id="XP_007758836.1">
    <property type="nucleotide sequence ID" value="XM_007760646.1"/>
</dbReference>
<evidence type="ECO:0000313" key="4">
    <source>
        <dbReference type="EMBL" id="EXJ59213.1"/>
    </source>
</evidence>
<protein>
    <recommendedName>
        <fullName evidence="6">Oxidase ustYa</fullName>
    </recommendedName>
</protein>
<dbReference type="PANTHER" id="PTHR33365:SF11">
    <property type="entry name" value="TAT PATHWAY SIGNAL SEQUENCE"/>
    <property type="match status" value="1"/>
</dbReference>
<dbReference type="OrthoDB" id="3687641at2759"/>
<evidence type="ECO:0000313" key="5">
    <source>
        <dbReference type="Proteomes" id="UP000019473"/>
    </source>
</evidence>
<dbReference type="EMBL" id="AMGW01000004">
    <property type="protein sequence ID" value="EXJ59213.1"/>
    <property type="molecule type" value="Genomic_DNA"/>
</dbReference>
<dbReference type="Proteomes" id="UP000019473">
    <property type="component" value="Unassembled WGS sequence"/>
</dbReference>
<dbReference type="GO" id="GO:0016491">
    <property type="term" value="F:oxidoreductase activity"/>
    <property type="evidence" value="ECO:0007669"/>
    <property type="project" value="UniProtKB-KW"/>
</dbReference>
<dbReference type="GeneID" id="19181221"/>
<name>W9VUF7_9EURO</name>
<comment type="caution">
    <text evidence="4">The sequence shown here is derived from an EMBL/GenBank/DDBJ whole genome shotgun (WGS) entry which is preliminary data.</text>
</comment>
<keyword evidence="2" id="KW-0560">Oxidoreductase</keyword>
<dbReference type="AlphaFoldDB" id="W9VUF7"/>
<keyword evidence="5" id="KW-1185">Reference proteome</keyword>
<dbReference type="eggNOG" id="ENOG502RS3H">
    <property type="taxonomic scope" value="Eukaryota"/>
</dbReference>
<evidence type="ECO:0000256" key="1">
    <source>
        <dbReference type="ARBA" id="ARBA00004685"/>
    </source>
</evidence>
<gene>
    <name evidence="4" type="ORF">A1O7_06645</name>
</gene>
<proteinExistence type="inferred from homology"/>
<reference evidence="4 5" key="1">
    <citation type="submission" date="2013-03" db="EMBL/GenBank/DDBJ databases">
        <title>The Genome Sequence of Cladophialophora yegresii CBS 114405.</title>
        <authorList>
            <consortium name="The Broad Institute Genomics Platform"/>
            <person name="Cuomo C."/>
            <person name="de Hoog S."/>
            <person name="Gorbushina A."/>
            <person name="Walker B."/>
            <person name="Young S.K."/>
            <person name="Zeng Q."/>
            <person name="Gargeya S."/>
            <person name="Fitzgerald M."/>
            <person name="Haas B."/>
            <person name="Abouelleil A."/>
            <person name="Allen A.W."/>
            <person name="Alvarado L."/>
            <person name="Arachchi H.M."/>
            <person name="Berlin A.M."/>
            <person name="Chapman S.B."/>
            <person name="Gainer-Dewar J."/>
            <person name="Goldberg J."/>
            <person name="Griggs A."/>
            <person name="Gujja S."/>
            <person name="Hansen M."/>
            <person name="Howarth C."/>
            <person name="Imamovic A."/>
            <person name="Ireland A."/>
            <person name="Larimer J."/>
            <person name="McCowan C."/>
            <person name="Murphy C."/>
            <person name="Pearson M."/>
            <person name="Poon T.W."/>
            <person name="Priest M."/>
            <person name="Roberts A."/>
            <person name="Saif S."/>
            <person name="Shea T."/>
            <person name="Sisk P."/>
            <person name="Sykes S."/>
            <person name="Wortman J."/>
            <person name="Nusbaum C."/>
            <person name="Birren B."/>
        </authorList>
    </citation>
    <scope>NUCLEOTIDE SEQUENCE [LARGE SCALE GENOMIC DNA]</scope>
    <source>
        <strain evidence="4 5">CBS 114405</strain>
    </source>
</reference>
<evidence type="ECO:0000256" key="2">
    <source>
        <dbReference type="ARBA" id="ARBA00023002"/>
    </source>
</evidence>
<accession>W9VUF7</accession>
<comment type="pathway">
    <text evidence="1">Mycotoxin biosynthesis.</text>
</comment>
<dbReference type="STRING" id="1182544.W9VUF7"/>
<sequence length="198" mass="22529">MPPSPVENHLVTFAKGNEFEHSLPDTEGSAWNRLLPAGNFGFIQVQDPLRFNVTDGLPFDPHEYQMRPAWHFAERAPGNRTEIFVLSMYHQMHCLIMMRKMFMTMSPEGKVVAGMSPAEDISNGHLNHCFDYLRQAILCAGDTALDHYAWDETGPEPVYGVNGWGATHVCRKLDKIEEFVNENGWYRGRVEQSRVSTS</sequence>
<organism evidence="4 5">
    <name type="scientific">Cladophialophora yegresii CBS 114405</name>
    <dbReference type="NCBI Taxonomy" id="1182544"/>
    <lineage>
        <taxon>Eukaryota</taxon>
        <taxon>Fungi</taxon>
        <taxon>Dikarya</taxon>
        <taxon>Ascomycota</taxon>
        <taxon>Pezizomycotina</taxon>
        <taxon>Eurotiomycetes</taxon>
        <taxon>Chaetothyriomycetidae</taxon>
        <taxon>Chaetothyriales</taxon>
        <taxon>Herpotrichiellaceae</taxon>
        <taxon>Cladophialophora</taxon>
    </lineage>
</organism>
<dbReference type="Pfam" id="PF11807">
    <property type="entry name" value="UstYa"/>
    <property type="match status" value="1"/>
</dbReference>